<organism evidence="1 2">
    <name type="scientific">Ranatra chinensis</name>
    <dbReference type="NCBI Taxonomy" id="642074"/>
    <lineage>
        <taxon>Eukaryota</taxon>
        <taxon>Metazoa</taxon>
        <taxon>Ecdysozoa</taxon>
        <taxon>Arthropoda</taxon>
        <taxon>Hexapoda</taxon>
        <taxon>Insecta</taxon>
        <taxon>Pterygota</taxon>
        <taxon>Neoptera</taxon>
        <taxon>Paraneoptera</taxon>
        <taxon>Hemiptera</taxon>
        <taxon>Heteroptera</taxon>
        <taxon>Panheteroptera</taxon>
        <taxon>Nepomorpha</taxon>
        <taxon>Nepidae</taxon>
        <taxon>Ranatrinae</taxon>
        <taxon>Ranatra</taxon>
    </lineage>
</organism>
<dbReference type="AlphaFoldDB" id="A0ABD0YHZ9"/>
<reference evidence="1 2" key="1">
    <citation type="submission" date="2024-07" db="EMBL/GenBank/DDBJ databases">
        <title>Chromosome-level genome assembly of the water stick insect Ranatra chinensis (Heteroptera: Nepidae).</title>
        <authorList>
            <person name="Liu X."/>
        </authorList>
    </citation>
    <scope>NUCLEOTIDE SEQUENCE [LARGE SCALE GENOMIC DNA]</scope>
    <source>
        <strain evidence="1">Cailab_2021Rc</strain>
        <tissue evidence="1">Muscle</tissue>
    </source>
</reference>
<keyword evidence="2" id="KW-1185">Reference proteome</keyword>
<evidence type="ECO:0000313" key="2">
    <source>
        <dbReference type="Proteomes" id="UP001558652"/>
    </source>
</evidence>
<gene>
    <name evidence="1" type="ORF">AAG570_012157</name>
</gene>
<comment type="caution">
    <text evidence="1">The sequence shown here is derived from an EMBL/GenBank/DDBJ whole genome shotgun (WGS) entry which is preliminary data.</text>
</comment>
<accession>A0ABD0YHZ9</accession>
<name>A0ABD0YHZ9_9HEMI</name>
<dbReference type="Proteomes" id="UP001558652">
    <property type="component" value="Unassembled WGS sequence"/>
</dbReference>
<protein>
    <submittedName>
        <fullName evidence="1">Uncharacterized protein</fullName>
    </submittedName>
</protein>
<proteinExistence type="predicted"/>
<evidence type="ECO:0000313" key="1">
    <source>
        <dbReference type="EMBL" id="KAL1130916.1"/>
    </source>
</evidence>
<sequence>MGMLAGSQAVGLDVKESLASGAAAWPYPSVYHPYDAAFAGYPFNGEEGPCGVELSENGLPTSGSRPAGMDAVLPTWSCPSRPLNNATVTDIREPRGLVSPRGMTRIPEGTIFVFGTPPH</sequence>
<dbReference type="EMBL" id="JBFDAA010000007">
    <property type="protein sequence ID" value="KAL1130916.1"/>
    <property type="molecule type" value="Genomic_DNA"/>
</dbReference>